<sequence>MSPSTLHPAVHTTPRRPHPYISLNSPIPTDVNSLSDVSQTIVSQPASPSASVSIIGARQCHLVRIARESSRYDITVLWTLSPLLRLCPSSASPSPVTTNSSGLQPGNDTDFIESDGGTLGRV</sequence>
<protein>
    <submittedName>
        <fullName evidence="2">Uncharacterized protein</fullName>
    </submittedName>
</protein>
<proteinExistence type="predicted"/>
<accession>A0AAE1NQD0</accession>
<feature type="compositionally biased region" description="Polar residues" evidence="1">
    <location>
        <begin position="89"/>
        <end position="107"/>
    </location>
</feature>
<gene>
    <name evidence="2" type="ORF">Pmani_034042</name>
</gene>
<feature type="region of interest" description="Disordered" evidence="1">
    <location>
        <begin position="1"/>
        <end position="24"/>
    </location>
</feature>
<evidence type="ECO:0000313" key="3">
    <source>
        <dbReference type="Proteomes" id="UP001292094"/>
    </source>
</evidence>
<feature type="region of interest" description="Disordered" evidence="1">
    <location>
        <begin position="89"/>
        <end position="122"/>
    </location>
</feature>
<dbReference type="EMBL" id="JAWZYT010004602">
    <property type="protein sequence ID" value="KAK4293245.1"/>
    <property type="molecule type" value="Genomic_DNA"/>
</dbReference>
<evidence type="ECO:0000256" key="1">
    <source>
        <dbReference type="SAM" id="MobiDB-lite"/>
    </source>
</evidence>
<comment type="caution">
    <text evidence="2">The sequence shown here is derived from an EMBL/GenBank/DDBJ whole genome shotgun (WGS) entry which is preliminary data.</text>
</comment>
<keyword evidence="3" id="KW-1185">Reference proteome</keyword>
<evidence type="ECO:0000313" key="2">
    <source>
        <dbReference type="EMBL" id="KAK4293245.1"/>
    </source>
</evidence>
<organism evidence="2 3">
    <name type="scientific">Petrolisthes manimaculis</name>
    <dbReference type="NCBI Taxonomy" id="1843537"/>
    <lineage>
        <taxon>Eukaryota</taxon>
        <taxon>Metazoa</taxon>
        <taxon>Ecdysozoa</taxon>
        <taxon>Arthropoda</taxon>
        <taxon>Crustacea</taxon>
        <taxon>Multicrustacea</taxon>
        <taxon>Malacostraca</taxon>
        <taxon>Eumalacostraca</taxon>
        <taxon>Eucarida</taxon>
        <taxon>Decapoda</taxon>
        <taxon>Pleocyemata</taxon>
        <taxon>Anomura</taxon>
        <taxon>Galatheoidea</taxon>
        <taxon>Porcellanidae</taxon>
        <taxon>Petrolisthes</taxon>
    </lineage>
</organism>
<dbReference type="AlphaFoldDB" id="A0AAE1NQD0"/>
<name>A0AAE1NQD0_9EUCA</name>
<reference evidence="2" key="1">
    <citation type="submission" date="2023-11" db="EMBL/GenBank/DDBJ databases">
        <title>Genome assemblies of two species of porcelain crab, Petrolisthes cinctipes and Petrolisthes manimaculis (Anomura: Porcellanidae).</title>
        <authorList>
            <person name="Angst P."/>
        </authorList>
    </citation>
    <scope>NUCLEOTIDE SEQUENCE</scope>
    <source>
        <strain evidence="2">PB745_02</strain>
        <tissue evidence="2">Gill</tissue>
    </source>
</reference>
<dbReference type="Proteomes" id="UP001292094">
    <property type="component" value="Unassembled WGS sequence"/>
</dbReference>